<feature type="domain" description="AAA-ATPase-like" evidence="1">
    <location>
        <begin position="402"/>
        <end position="586"/>
    </location>
</feature>
<dbReference type="PROSITE" id="PS50012">
    <property type="entry name" value="RCC1_3"/>
    <property type="match status" value="1"/>
</dbReference>
<dbReference type="InterPro" id="IPR051553">
    <property type="entry name" value="Ran_GTPase-activating"/>
</dbReference>
<evidence type="ECO:0000313" key="3">
    <source>
        <dbReference type="Proteomes" id="UP000044071"/>
    </source>
</evidence>
<dbReference type="Proteomes" id="UP000044071">
    <property type="component" value="Unassembled WGS sequence"/>
</dbReference>
<dbReference type="AlphaFoldDB" id="A0A078KU90"/>
<gene>
    <name evidence="2" type="ORF">BN59_00826</name>
</gene>
<dbReference type="SUPFAM" id="SSF50985">
    <property type="entry name" value="RCC1/BLIP-II"/>
    <property type="match status" value="2"/>
</dbReference>
<evidence type="ECO:0000313" key="2">
    <source>
        <dbReference type="EMBL" id="CDZ76552.1"/>
    </source>
</evidence>
<proteinExistence type="predicted"/>
<dbReference type="EMBL" id="CCSB01000001">
    <property type="protein sequence ID" value="CDZ76552.1"/>
    <property type="molecule type" value="Genomic_DNA"/>
</dbReference>
<dbReference type="PANTHER" id="PTHR45982:SF1">
    <property type="entry name" value="REGULATOR OF CHROMOSOME CONDENSATION"/>
    <property type="match status" value="1"/>
</dbReference>
<dbReference type="Pfam" id="PF09820">
    <property type="entry name" value="AAA-ATPase_like"/>
    <property type="match status" value="1"/>
</dbReference>
<dbReference type="PANTHER" id="PTHR45982">
    <property type="entry name" value="REGULATOR OF CHROMOSOME CONDENSATION"/>
    <property type="match status" value="1"/>
</dbReference>
<dbReference type="InterPro" id="IPR000408">
    <property type="entry name" value="Reg_chr_condens"/>
</dbReference>
<dbReference type="RefSeq" id="WP_043873068.1">
    <property type="nucleotide sequence ID" value="NZ_CCVW01000001.1"/>
</dbReference>
<dbReference type="Pfam" id="PF00415">
    <property type="entry name" value="RCC1"/>
    <property type="match status" value="1"/>
</dbReference>
<organism evidence="2 3">
    <name type="scientific">Legionella massiliensis</name>
    <dbReference type="NCBI Taxonomy" id="1034943"/>
    <lineage>
        <taxon>Bacteria</taxon>
        <taxon>Pseudomonadati</taxon>
        <taxon>Pseudomonadota</taxon>
        <taxon>Gammaproteobacteria</taxon>
        <taxon>Legionellales</taxon>
        <taxon>Legionellaceae</taxon>
        <taxon>Legionella</taxon>
    </lineage>
</organism>
<accession>A0A078KU90</accession>
<dbReference type="Gene3D" id="2.130.10.30">
    <property type="entry name" value="Regulator of chromosome condensation 1/beta-lactamase-inhibitor protein II"/>
    <property type="match status" value="2"/>
</dbReference>
<evidence type="ECO:0000259" key="1">
    <source>
        <dbReference type="Pfam" id="PF09820"/>
    </source>
</evidence>
<dbReference type="OrthoDB" id="5636464at2"/>
<reference evidence="2 3" key="1">
    <citation type="submission" date="2014-06" db="EMBL/GenBank/DDBJ databases">
        <authorList>
            <person name="Urmite Genomes Urmite Genomes"/>
        </authorList>
    </citation>
    <scope>NUCLEOTIDE SEQUENCE [LARGE SCALE GENOMIC DNA]</scope>
</reference>
<dbReference type="eggNOG" id="COG5184">
    <property type="taxonomic scope" value="Bacteria"/>
</dbReference>
<keyword evidence="3" id="KW-1185">Reference proteome</keyword>
<name>A0A078KU90_9GAMM</name>
<dbReference type="STRING" id="1034943.BN59_00826"/>
<protein>
    <submittedName>
        <fullName evidence="2">Cell cycle control protein</fullName>
    </submittedName>
</protein>
<dbReference type="InterPro" id="IPR009091">
    <property type="entry name" value="RCC1/BLIP-II"/>
</dbReference>
<dbReference type="InterPro" id="IPR018631">
    <property type="entry name" value="AAA-ATPase-like_dom"/>
</dbReference>
<sequence length="999" mass="112100">MLGKSEYGFFSTQTSEVNRASAWQLILSDFSHSLFFNPGSKSILGFGKNSAYESDYSFRQKSCEPWTIPLRSEHWVKQVAAGDGHLLILYENGLLEGYGRRTAGQLGIGSFINRNLKSVSIQLPADDRPLQIAAARDYSLVISERGILYGFGDNRDGQLGLGKRRTIEFPTAIPLPEGVIPDQIFTANNRTIIACKNGELFGFGCNTSFEFPDASRQSDQKTPLRLHKFELLKPRSFGIGEYAVIVLSQEGECFFYGVNIQNPLPVDYINRRTLILPSGVKPVQIAFSHKHLILLTEQGEIWETRKGQKMADAAFVQLTLPARETAKSIGAGWDNSFIFTERACYGLGPNSDYQLGLDAKTSFSSPQLLPLCTTYSKSPDNALLTTPLKPEKLFLEQEKWSSYQDNTEIIEILAKNEGRVIEIIRPQIYDQGLILSTLYTFYSNRVVLAEDCFQNKKIAGNRDIMKGRGTMPVILLDLGGLDFSSGYALEKSYSKLMAALYLEYRIVLFEGYLKDKGAEQEDYQEIATEANDRLLGKALLNLTLYLYQQYGQKVKLLINNADIPLRSGLTEQSYQYRTEQLKGWINPAIGGFLHEAENPSVSQTILMGIHPSSLGLSSKHIQNLSDLQPKYRPFLKASTDIVAPNKSHFLYGMKVSPEICEQIGCLLEKKTLQLAQEAIAGELFPCLIQLGLLRQSPLDDRCSLLSISDQQSLTLIQGLHKKWQLQNLRRVTVVWDIDHVLATHEKCTPEAALFFLRRGYIISALNITHYIPPGIIELMRYQYSNPLIKVAFFSSGDLRRNKAFVAALLTLALGEERYKEIAADIIILSGANLRDSKKDISLAIAEEDEIENAIFIDNDPRFVYFNQDQHYLHSETVQSQDFADLNETIIPCASPADPLFHKVNAPFYLASILHHCISNKDTVPVVKKLAEMQTGPQGASKKNPAIYGEGLALLKPFNSDLMLVSSESFRACIVDLPSEEQKTEIDVAKEHEYEECRLM</sequence>